<dbReference type="PANTHER" id="PTHR46288">
    <property type="entry name" value="PHORBOL-ESTER/DAG-TYPE DOMAIN-CONTAINING PROTEIN"/>
    <property type="match status" value="1"/>
</dbReference>
<dbReference type="Pfam" id="PF03107">
    <property type="entry name" value="C1_2"/>
    <property type="match status" value="3"/>
</dbReference>
<proteinExistence type="predicted"/>
<evidence type="ECO:0000259" key="3">
    <source>
        <dbReference type="Pfam" id="PF03107"/>
    </source>
</evidence>
<feature type="compositionally biased region" description="Polar residues" evidence="2">
    <location>
        <begin position="9"/>
        <end position="18"/>
    </location>
</feature>
<dbReference type="InterPro" id="IPR004146">
    <property type="entry name" value="DC1"/>
</dbReference>
<feature type="compositionally biased region" description="Low complexity" evidence="2">
    <location>
        <begin position="246"/>
        <end position="262"/>
    </location>
</feature>
<evidence type="ECO:0000313" key="4">
    <source>
        <dbReference type="EMBL" id="WOL05972.1"/>
    </source>
</evidence>
<evidence type="ECO:0000313" key="5">
    <source>
        <dbReference type="Proteomes" id="UP001327560"/>
    </source>
</evidence>
<dbReference type="InterPro" id="IPR046349">
    <property type="entry name" value="C1-like_sf"/>
</dbReference>
<evidence type="ECO:0000256" key="1">
    <source>
        <dbReference type="ARBA" id="ARBA00022737"/>
    </source>
</evidence>
<gene>
    <name evidence="4" type="ORF">Cni_G14703</name>
</gene>
<feature type="domain" description="DC1" evidence="3">
    <location>
        <begin position="145"/>
        <end position="192"/>
    </location>
</feature>
<dbReference type="Proteomes" id="UP001327560">
    <property type="component" value="Chromosome 4"/>
</dbReference>
<reference evidence="4 5" key="1">
    <citation type="submission" date="2023-10" db="EMBL/GenBank/DDBJ databases">
        <title>Chromosome-scale genome assembly provides insights into flower coloration mechanisms of Canna indica.</title>
        <authorList>
            <person name="Li C."/>
        </authorList>
    </citation>
    <scope>NUCLEOTIDE SEQUENCE [LARGE SCALE GENOMIC DNA]</scope>
    <source>
        <tissue evidence="4">Flower</tissue>
    </source>
</reference>
<evidence type="ECO:0000256" key="2">
    <source>
        <dbReference type="SAM" id="MobiDB-lite"/>
    </source>
</evidence>
<feature type="domain" description="DC1" evidence="3">
    <location>
        <begin position="89"/>
        <end position="135"/>
    </location>
</feature>
<sequence>MGRLGSGGSNAPKTNRATAQPPPPADDPWIAHFSHPHHLELTSLEQSLTPPICAGCNSRASGVAYSCKPCNYVVDVSCAKMPRRIRHPGHQHSLNILAMPPSKEGPSNCAACGRGSAGFMYRCDPCGYELHCQCAAKPLSVNHRVHPHVLHLVFSPPYEDKVFSCDICDGAGMNHWLYRCAGCDFDAHVGCATAAAKQQAPSWPPPKQASSSPTAVQQQAQQRRRDRQQQASQRIPASQQPRPHRPLAAQQQAPAWPPVHQQGPQRSPLTIAGLQQPPLSRRQRRQPPQQQQQQQLQGNQGNQGPNNGGDQQNGEDTKPNATEGGEDEDGSGGSGGSGSSYDYSSHDGGDGGSGRIPSHEDGGDQGSNWMPIQDGEDDGSNWMLNDEGGDCGSNLMLDSSFAGSNGGDFAMDCSFGGSNDCYEENSYDE</sequence>
<protein>
    <recommendedName>
        <fullName evidence="3">DC1 domain-containing protein</fullName>
    </recommendedName>
</protein>
<feature type="compositionally biased region" description="Low complexity" evidence="2">
    <location>
        <begin position="273"/>
        <end position="314"/>
    </location>
</feature>
<dbReference type="SUPFAM" id="SSF57889">
    <property type="entry name" value="Cysteine-rich domain"/>
    <property type="match status" value="1"/>
</dbReference>
<keyword evidence="5" id="KW-1185">Reference proteome</keyword>
<accession>A0AAQ3KGR9</accession>
<feature type="region of interest" description="Disordered" evidence="2">
    <location>
        <begin position="199"/>
        <end position="387"/>
    </location>
</feature>
<name>A0AAQ3KGR9_9LILI</name>
<feature type="region of interest" description="Disordered" evidence="2">
    <location>
        <begin position="1"/>
        <end position="28"/>
    </location>
</feature>
<dbReference type="PANTHER" id="PTHR46288:SF80">
    <property type="entry name" value="CYSTEINE_HISTIDINE-RICH C1 DOMAIN FAMILY PROTEIN"/>
    <property type="match status" value="1"/>
</dbReference>
<feature type="compositionally biased region" description="Low complexity" evidence="2">
    <location>
        <begin position="208"/>
        <end position="221"/>
    </location>
</feature>
<feature type="domain" description="DC1" evidence="3">
    <location>
        <begin position="33"/>
        <end position="79"/>
    </location>
</feature>
<dbReference type="AlphaFoldDB" id="A0AAQ3KGR9"/>
<organism evidence="4 5">
    <name type="scientific">Canna indica</name>
    <name type="common">Indian-shot</name>
    <dbReference type="NCBI Taxonomy" id="4628"/>
    <lineage>
        <taxon>Eukaryota</taxon>
        <taxon>Viridiplantae</taxon>
        <taxon>Streptophyta</taxon>
        <taxon>Embryophyta</taxon>
        <taxon>Tracheophyta</taxon>
        <taxon>Spermatophyta</taxon>
        <taxon>Magnoliopsida</taxon>
        <taxon>Liliopsida</taxon>
        <taxon>Zingiberales</taxon>
        <taxon>Cannaceae</taxon>
        <taxon>Canna</taxon>
    </lineage>
</organism>
<dbReference type="EMBL" id="CP136893">
    <property type="protein sequence ID" value="WOL05972.1"/>
    <property type="molecule type" value="Genomic_DNA"/>
</dbReference>
<keyword evidence="1" id="KW-0677">Repeat</keyword>